<dbReference type="PROSITE" id="PS00108">
    <property type="entry name" value="PROTEIN_KINASE_ST"/>
    <property type="match status" value="1"/>
</dbReference>
<evidence type="ECO:0000313" key="9">
    <source>
        <dbReference type="EMBL" id="KAL3786872.1"/>
    </source>
</evidence>
<sequence>MNFKNGSRGSHRQRRQHDHHGRDHDILADENYARSGREDKLIGRRHSSPERSRSHRGSRYHLRSRSHNRHHGNRSRHHHSKSRSASPSRKYHKRQRRDRSRRGQKREERSSSSSRHRSSRRGGRRGENHDRERRGRRGRRGSGEHHRDGEGSNSPACIVSDDSDGNNDTGLPRKRGRESSKMSENKHAGEGKWWGEVWAEGKCGDNPRYRSPSVSLPSSSVDSYNRRRSSKKHRDQRKKDSHRSPEERSGHRHGRDTPHRSHSSDDYSLSSKSRGRGRDNSDRKHKRRGKSYSPSNDRKADSRRERRRRSHRSGSRDDHSDSSRDDTKGHFKGGPGTLIGGRYRIIRDVGLGTFGRVVECSRGDTSRVAIKIVRNVRRYHDSALIEADICERVNREQKRQNKDLCAKMLDRFGLPTGHYCLVFERLGRSLYDFLKAHDYRPFPMFCVRDFSRQLLEALDFLHGFGLIHTDLKPENILLCHDDRGSNQSVPACTQVKVIDFGGATFDNEKKSSIVNTRQYRAPEVILGLGWSYPSDLWSAGCIISELYTGHLLFQTHDNTEHLALIEHAVGKFRRDILDRSKSPLARECFDSRGWHRLRGVLSSRSAAHVRKMKPIERFVSEHDRSTGFAELLRSILTIDPMKRVTARQALDSRFFA</sequence>
<dbReference type="PROSITE" id="PS00107">
    <property type="entry name" value="PROTEIN_KINASE_ATP"/>
    <property type="match status" value="1"/>
</dbReference>
<dbReference type="SUPFAM" id="SSF56112">
    <property type="entry name" value="Protein kinase-like (PK-like)"/>
    <property type="match status" value="1"/>
</dbReference>
<reference evidence="9 10" key="1">
    <citation type="journal article" date="2020" name="G3 (Bethesda)">
        <title>Improved Reference Genome for Cyclotella cryptica CCMP332, a Model for Cell Wall Morphogenesis, Salinity Adaptation, and Lipid Production in Diatoms (Bacillariophyta).</title>
        <authorList>
            <person name="Roberts W.R."/>
            <person name="Downey K.M."/>
            <person name="Ruck E.C."/>
            <person name="Traller J.C."/>
            <person name="Alverson A.J."/>
        </authorList>
    </citation>
    <scope>NUCLEOTIDE SEQUENCE [LARGE SCALE GENOMIC DNA]</scope>
    <source>
        <strain evidence="9 10">CCMP332</strain>
    </source>
</reference>
<dbReference type="InterPro" id="IPR011009">
    <property type="entry name" value="Kinase-like_dom_sf"/>
</dbReference>
<feature type="compositionally biased region" description="Basic residues" evidence="7">
    <location>
        <begin position="53"/>
        <end position="82"/>
    </location>
</feature>
<feature type="compositionally biased region" description="Basic residues" evidence="7">
    <location>
        <begin position="226"/>
        <end position="241"/>
    </location>
</feature>
<feature type="compositionally biased region" description="Basic and acidic residues" evidence="7">
    <location>
        <begin position="20"/>
        <end position="52"/>
    </location>
</feature>
<dbReference type="EMBL" id="JABMIG020000186">
    <property type="protein sequence ID" value="KAL3786872.1"/>
    <property type="molecule type" value="Genomic_DNA"/>
</dbReference>
<keyword evidence="4" id="KW-0418">Kinase</keyword>
<accession>A0ABD3PGL4</accession>
<dbReference type="SMART" id="SM00220">
    <property type="entry name" value="S_TKc"/>
    <property type="match status" value="1"/>
</dbReference>
<evidence type="ECO:0000256" key="7">
    <source>
        <dbReference type="SAM" id="MobiDB-lite"/>
    </source>
</evidence>
<evidence type="ECO:0000313" key="10">
    <source>
        <dbReference type="Proteomes" id="UP001516023"/>
    </source>
</evidence>
<dbReference type="InterPro" id="IPR000719">
    <property type="entry name" value="Prot_kinase_dom"/>
</dbReference>
<keyword evidence="3 6" id="KW-0547">Nucleotide-binding</keyword>
<proteinExistence type="predicted"/>
<name>A0ABD3PGL4_9STRA</name>
<dbReference type="GO" id="GO:0004674">
    <property type="term" value="F:protein serine/threonine kinase activity"/>
    <property type="evidence" value="ECO:0007669"/>
    <property type="project" value="UniProtKB-KW"/>
</dbReference>
<dbReference type="InterPro" id="IPR051175">
    <property type="entry name" value="CLK_kinases"/>
</dbReference>
<evidence type="ECO:0000256" key="2">
    <source>
        <dbReference type="ARBA" id="ARBA00022679"/>
    </source>
</evidence>
<dbReference type="InterPro" id="IPR008271">
    <property type="entry name" value="Ser/Thr_kinase_AS"/>
</dbReference>
<feature type="domain" description="Protein kinase" evidence="8">
    <location>
        <begin position="343"/>
        <end position="655"/>
    </location>
</feature>
<dbReference type="PANTHER" id="PTHR45646:SF11">
    <property type="entry name" value="SERINE_THREONINE-PROTEIN KINASE DOA"/>
    <property type="match status" value="1"/>
</dbReference>
<feature type="binding site" evidence="6">
    <location>
        <position position="371"/>
    </location>
    <ligand>
        <name>ATP</name>
        <dbReference type="ChEBI" id="CHEBI:30616"/>
    </ligand>
</feature>
<evidence type="ECO:0000256" key="6">
    <source>
        <dbReference type="PROSITE-ProRule" id="PRU10141"/>
    </source>
</evidence>
<dbReference type="Proteomes" id="UP001516023">
    <property type="component" value="Unassembled WGS sequence"/>
</dbReference>
<evidence type="ECO:0000256" key="5">
    <source>
        <dbReference type="ARBA" id="ARBA00022840"/>
    </source>
</evidence>
<comment type="caution">
    <text evidence="9">The sequence shown here is derived from an EMBL/GenBank/DDBJ whole genome shotgun (WGS) entry which is preliminary data.</text>
</comment>
<dbReference type="AlphaFoldDB" id="A0ABD3PGL4"/>
<gene>
    <name evidence="9" type="ORF">HJC23_013793</name>
</gene>
<dbReference type="GO" id="GO:0005524">
    <property type="term" value="F:ATP binding"/>
    <property type="evidence" value="ECO:0007669"/>
    <property type="project" value="UniProtKB-UniRule"/>
</dbReference>
<feature type="compositionally biased region" description="Basic and acidic residues" evidence="7">
    <location>
        <begin position="177"/>
        <end position="190"/>
    </location>
</feature>
<evidence type="ECO:0000256" key="4">
    <source>
        <dbReference type="ARBA" id="ARBA00022777"/>
    </source>
</evidence>
<evidence type="ECO:0000256" key="1">
    <source>
        <dbReference type="ARBA" id="ARBA00022527"/>
    </source>
</evidence>
<feature type="compositionally biased region" description="Basic residues" evidence="7">
    <location>
        <begin position="114"/>
        <end position="123"/>
    </location>
</feature>
<feature type="region of interest" description="Disordered" evidence="7">
    <location>
        <begin position="1"/>
        <end position="337"/>
    </location>
</feature>
<evidence type="ECO:0000259" key="8">
    <source>
        <dbReference type="PROSITE" id="PS50011"/>
    </source>
</evidence>
<feature type="compositionally biased region" description="Basic and acidic residues" evidence="7">
    <location>
        <begin position="314"/>
        <end position="329"/>
    </location>
</feature>
<feature type="compositionally biased region" description="Basic residues" evidence="7">
    <location>
        <begin position="89"/>
        <end position="104"/>
    </location>
</feature>
<feature type="compositionally biased region" description="Basic and acidic residues" evidence="7">
    <location>
        <begin position="242"/>
        <end position="265"/>
    </location>
</feature>
<keyword evidence="1" id="KW-0723">Serine/threonine-protein kinase</keyword>
<feature type="compositionally biased region" description="Basic and acidic residues" evidence="7">
    <location>
        <begin position="141"/>
        <end position="150"/>
    </location>
</feature>
<dbReference type="PANTHER" id="PTHR45646">
    <property type="entry name" value="SERINE/THREONINE-PROTEIN KINASE DOA-RELATED"/>
    <property type="match status" value="1"/>
</dbReference>
<organism evidence="9 10">
    <name type="scientific">Cyclotella cryptica</name>
    <dbReference type="NCBI Taxonomy" id="29204"/>
    <lineage>
        <taxon>Eukaryota</taxon>
        <taxon>Sar</taxon>
        <taxon>Stramenopiles</taxon>
        <taxon>Ochrophyta</taxon>
        <taxon>Bacillariophyta</taxon>
        <taxon>Coscinodiscophyceae</taxon>
        <taxon>Thalassiosirophycidae</taxon>
        <taxon>Stephanodiscales</taxon>
        <taxon>Stephanodiscaceae</taxon>
        <taxon>Cyclotella</taxon>
    </lineage>
</organism>
<dbReference type="PROSITE" id="PS50011">
    <property type="entry name" value="PROTEIN_KINASE_DOM"/>
    <property type="match status" value="1"/>
</dbReference>
<feature type="compositionally biased region" description="Low complexity" evidence="7">
    <location>
        <begin position="211"/>
        <end position="223"/>
    </location>
</feature>
<protein>
    <recommendedName>
        <fullName evidence="8">Protein kinase domain-containing protein</fullName>
    </recommendedName>
</protein>
<keyword evidence="10" id="KW-1185">Reference proteome</keyword>
<dbReference type="Pfam" id="PF00069">
    <property type="entry name" value="Pkinase"/>
    <property type="match status" value="1"/>
</dbReference>
<feature type="compositionally biased region" description="Basic and acidic residues" evidence="7">
    <location>
        <begin position="124"/>
        <end position="133"/>
    </location>
</feature>
<dbReference type="Gene3D" id="1.10.510.10">
    <property type="entry name" value="Transferase(Phosphotransferase) domain 1"/>
    <property type="match status" value="1"/>
</dbReference>
<evidence type="ECO:0000256" key="3">
    <source>
        <dbReference type="ARBA" id="ARBA00022741"/>
    </source>
</evidence>
<dbReference type="InterPro" id="IPR017441">
    <property type="entry name" value="Protein_kinase_ATP_BS"/>
</dbReference>
<keyword evidence="5 6" id="KW-0067">ATP-binding</keyword>
<dbReference type="Gene3D" id="3.30.200.20">
    <property type="entry name" value="Phosphorylase Kinase, domain 1"/>
    <property type="match status" value="1"/>
</dbReference>
<keyword evidence="2" id="KW-0808">Transferase</keyword>
<feature type="compositionally biased region" description="Basic residues" evidence="7">
    <location>
        <begin position="9"/>
        <end position="19"/>
    </location>
</feature>